<evidence type="ECO:0000313" key="1">
    <source>
        <dbReference type="EMBL" id="KJK81113.1"/>
    </source>
</evidence>
<evidence type="ECO:0000313" key="2">
    <source>
        <dbReference type="Proteomes" id="UP000054544"/>
    </source>
</evidence>
<protein>
    <submittedName>
        <fullName evidence="1">Uncharacterized protein</fullName>
    </submittedName>
</protein>
<accession>A0A0D9P4R4</accession>
<dbReference type="EMBL" id="KE384727">
    <property type="protein sequence ID" value="KJK81113.1"/>
    <property type="molecule type" value="Genomic_DNA"/>
</dbReference>
<organism evidence="1 2">
    <name type="scientific">Metarhizium anisopliae BRIP 53293</name>
    <dbReference type="NCBI Taxonomy" id="1291518"/>
    <lineage>
        <taxon>Eukaryota</taxon>
        <taxon>Fungi</taxon>
        <taxon>Dikarya</taxon>
        <taxon>Ascomycota</taxon>
        <taxon>Pezizomycotina</taxon>
        <taxon>Sordariomycetes</taxon>
        <taxon>Hypocreomycetidae</taxon>
        <taxon>Hypocreales</taxon>
        <taxon>Clavicipitaceae</taxon>
        <taxon>Metarhizium</taxon>
    </lineage>
</organism>
<proteinExistence type="predicted"/>
<dbReference type="STRING" id="1291518.A0A0D9P4R4"/>
<reference evidence="2" key="1">
    <citation type="journal article" date="2014" name="BMC Genomics">
        <title>The genome sequence of the biocontrol fungus Metarhizium anisopliae and comparative genomics of Metarhizium species.</title>
        <authorList>
            <person name="Pattemore J.A."/>
            <person name="Hane J.K."/>
            <person name="Williams A.H."/>
            <person name="Wilson B.A."/>
            <person name="Stodart B.J."/>
            <person name="Ash G.J."/>
        </authorList>
    </citation>
    <scope>NUCLEOTIDE SEQUENCE [LARGE SCALE GENOMIC DNA]</scope>
    <source>
        <strain evidence="2">BRIP 53293</strain>
    </source>
</reference>
<keyword evidence="2" id="KW-1185">Reference proteome</keyword>
<gene>
    <name evidence="1" type="ORF">H634G_03647</name>
</gene>
<sequence length="58" mass="6428">MKEGYEHEDDAQLAAMGHRPELQRNFSTLSMLGLAFAVLNVSRHLQKLTPAMDTGAQT</sequence>
<name>A0A0D9P4R4_METAN</name>
<dbReference type="AlphaFoldDB" id="A0A0D9P4R4"/>
<dbReference type="Proteomes" id="UP000054544">
    <property type="component" value="Unassembled WGS sequence"/>
</dbReference>